<evidence type="ECO:0000256" key="3">
    <source>
        <dbReference type="ARBA" id="ARBA00022723"/>
    </source>
</evidence>
<dbReference type="InterPro" id="IPR001663">
    <property type="entry name" value="Rng_hydr_dOase-A"/>
</dbReference>
<reference evidence="8 9" key="1">
    <citation type="submission" date="2020-02" db="EMBL/GenBank/DDBJ databases">
        <title>Genome sequence of the type strain CGMCC 1.15528 of Mesorhizobium zhangyense.</title>
        <authorList>
            <person name="Gao J."/>
            <person name="Sun J."/>
        </authorList>
    </citation>
    <scope>NUCLEOTIDE SEQUENCE [LARGE SCALE GENOMIC DNA]</scope>
    <source>
        <strain evidence="8 9">CGMCC 1.15528</strain>
    </source>
</reference>
<protein>
    <submittedName>
        <fullName evidence="8">Aromatic ring-hydroxylating dioxygenase subunit alpha</fullName>
    </submittedName>
</protein>
<evidence type="ECO:0000259" key="7">
    <source>
        <dbReference type="PROSITE" id="PS51296"/>
    </source>
</evidence>
<evidence type="ECO:0000256" key="6">
    <source>
        <dbReference type="ARBA" id="ARBA00023014"/>
    </source>
</evidence>
<dbReference type="SUPFAM" id="SSF50022">
    <property type="entry name" value="ISP domain"/>
    <property type="match status" value="1"/>
</dbReference>
<dbReference type="SUPFAM" id="SSF55961">
    <property type="entry name" value="Bet v1-like"/>
    <property type="match status" value="1"/>
</dbReference>
<organism evidence="8 9">
    <name type="scientific">Mesorhizobium zhangyense</name>
    <dbReference type="NCBI Taxonomy" id="1776730"/>
    <lineage>
        <taxon>Bacteria</taxon>
        <taxon>Pseudomonadati</taxon>
        <taxon>Pseudomonadota</taxon>
        <taxon>Alphaproteobacteria</taxon>
        <taxon>Hyphomicrobiales</taxon>
        <taxon>Phyllobacteriaceae</taxon>
        <taxon>Mesorhizobium</taxon>
    </lineage>
</organism>
<evidence type="ECO:0000313" key="9">
    <source>
        <dbReference type="Proteomes" id="UP000481252"/>
    </source>
</evidence>
<dbReference type="GO" id="GO:0051213">
    <property type="term" value="F:dioxygenase activity"/>
    <property type="evidence" value="ECO:0007669"/>
    <property type="project" value="UniProtKB-KW"/>
</dbReference>
<dbReference type="RefSeq" id="WP_165115826.1">
    <property type="nucleotide sequence ID" value="NZ_JAAKZG010000003.1"/>
</dbReference>
<keyword evidence="9" id="KW-1185">Reference proteome</keyword>
<keyword evidence="2" id="KW-0001">2Fe-2S</keyword>
<keyword evidence="3" id="KW-0479">Metal-binding</keyword>
<evidence type="ECO:0000256" key="4">
    <source>
        <dbReference type="ARBA" id="ARBA00023002"/>
    </source>
</evidence>
<dbReference type="InterPro" id="IPR036922">
    <property type="entry name" value="Rieske_2Fe-2S_sf"/>
</dbReference>
<proteinExistence type="predicted"/>
<dbReference type="Pfam" id="PF00848">
    <property type="entry name" value="Ring_hydroxyl_A"/>
    <property type="match status" value="1"/>
</dbReference>
<dbReference type="EMBL" id="JAAKZG010000003">
    <property type="protein sequence ID" value="NGN40835.1"/>
    <property type="molecule type" value="Genomic_DNA"/>
</dbReference>
<evidence type="ECO:0000256" key="1">
    <source>
        <dbReference type="ARBA" id="ARBA00001962"/>
    </source>
</evidence>
<sequence length="399" mass="44859">MTAGTAEGNAYNGLRMAEVTLPSRAYWSDAEYQRDLDAIWYRNWIMACRVADLDQPLAYRVFKLGTQEILIIRDETGVLRAFHNTCRHRGSQLCSESEGRLKARLLTCPYHAWSYSLRGELVRVPSKSLPEGFDKADYPLYPVALSVWRGFVFVNLAENAQGSAADVFDSGSADLSNWPLENLVTGHAFRKVMNCNWKIFWENFNECLHCPGVHKSLSHLVPIYGRGLMARHDDPEWALHADNDAPEYSGGLRAGAETWSEDGCVHGPVFPGLTEAERATGQTYASHLPSMFIVGHVDYVRTVRLVPLGPEQTELVAKWLFLPEALTASGTDLENIVKFGIQVLEEDAAICEINQKGLHSLRHETGVLMPEEYELQRFHQWVRVQHAHMLTSTSADSAR</sequence>
<evidence type="ECO:0000256" key="2">
    <source>
        <dbReference type="ARBA" id="ARBA00022714"/>
    </source>
</evidence>
<dbReference type="InterPro" id="IPR017941">
    <property type="entry name" value="Rieske_2Fe-2S"/>
</dbReference>
<dbReference type="PROSITE" id="PS51296">
    <property type="entry name" value="RIESKE"/>
    <property type="match status" value="1"/>
</dbReference>
<dbReference type="AlphaFoldDB" id="A0A7C9R5X5"/>
<keyword evidence="8" id="KW-0223">Dioxygenase</keyword>
<dbReference type="InterPro" id="IPR015879">
    <property type="entry name" value="Ring_hydroxy_dOase_asu_C_dom"/>
</dbReference>
<comment type="cofactor">
    <cofactor evidence="1">
        <name>Fe cation</name>
        <dbReference type="ChEBI" id="CHEBI:24875"/>
    </cofactor>
</comment>
<dbReference type="PANTHER" id="PTHR43756">
    <property type="entry name" value="CHOLINE MONOOXYGENASE, CHLOROPLASTIC"/>
    <property type="match status" value="1"/>
</dbReference>
<name>A0A7C9R5X5_9HYPH</name>
<dbReference type="GO" id="GO:0051537">
    <property type="term" value="F:2 iron, 2 sulfur cluster binding"/>
    <property type="evidence" value="ECO:0007669"/>
    <property type="project" value="UniProtKB-KW"/>
</dbReference>
<dbReference type="Gene3D" id="2.102.10.10">
    <property type="entry name" value="Rieske [2Fe-2S] iron-sulphur domain"/>
    <property type="match status" value="1"/>
</dbReference>
<gene>
    <name evidence="8" type="ORF">G6N74_07135</name>
</gene>
<evidence type="ECO:0000313" key="8">
    <source>
        <dbReference type="EMBL" id="NGN40835.1"/>
    </source>
</evidence>
<comment type="caution">
    <text evidence="8">The sequence shown here is derived from an EMBL/GenBank/DDBJ whole genome shotgun (WGS) entry which is preliminary data.</text>
</comment>
<dbReference type="Proteomes" id="UP000481252">
    <property type="component" value="Unassembled WGS sequence"/>
</dbReference>
<keyword evidence="6" id="KW-0411">Iron-sulfur</keyword>
<dbReference type="GO" id="GO:0005506">
    <property type="term" value="F:iron ion binding"/>
    <property type="evidence" value="ECO:0007669"/>
    <property type="project" value="InterPro"/>
</dbReference>
<dbReference type="Pfam" id="PF00355">
    <property type="entry name" value="Rieske"/>
    <property type="match status" value="1"/>
</dbReference>
<dbReference type="CDD" id="cd03469">
    <property type="entry name" value="Rieske_RO_Alpha_N"/>
    <property type="match status" value="1"/>
</dbReference>
<dbReference type="Gene3D" id="3.90.380.10">
    <property type="entry name" value="Naphthalene 1,2-dioxygenase Alpha Subunit, Chain A, domain 1"/>
    <property type="match status" value="1"/>
</dbReference>
<keyword evidence="5" id="KW-0408">Iron</keyword>
<keyword evidence="4" id="KW-0560">Oxidoreductase</keyword>
<accession>A0A7C9R5X5</accession>
<feature type="domain" description="Rieske" evidence="7">
    <location>
        <begin position="45"/>
        <end position="154"/>
    </location>
</feature>
<evidence type="ECO:0000256" key="5">
    <source>
        <dbReference type="ARBA" id="ARBA00023004"/>
    </source>
</evidence>
<dbReference type="PANTHER" id="PTHR43756:SF5">
    <property type="entry name" value="CHOLINE MONOOXYGENASE, CHLOROPLASTIC"/>
    <property type="match status" value="1"/>
</dbReference>
<dbReference type="PRINTS" id="PR00090">
    <property type="entry name" value="RNGDIOXGNASE"/>
</dbReference>